<reference evidence="8" key="2">
    <citation type="submission" date="2023-07" db="EMBL/GenBank/DDBJ databases">
        <title>Marinomonas vulgaris A79, complete genome.</title>
        <authorList>
            <person name="Ying J.-J."/>
        </authorList>
    </citation>
    <scope>NUCLEOTIDE SEQUENCE [LARGE SCALE GENOMIC DNA]</scope>
    <source>
        <strain evidence="8">A79</strain>
    </source>
</reference>
<dbReference type="PANTHER" id="PTHR11076:SF34">
    <property type="entry name" value="PROTEIN UMUC"/>
    <property type="match status" value="1"/>
</dbReference>
<dbReference type="Gene3D" id="3.30.70.270">
    <property type="match status" value="1"/>
</dbReference>
<keyword evidence="8" id="KW-1185">Reference proteome</keyword>
<sequence length="423" mass="47018">MQTVFALADCNNFYASCEKLFRPDLKHVPVVVLSNNDGCVVARSKEAKALGIKMGVPLFQIKDQIQQHGIVCFSSNYALYADLSNRVMTILEEEAPRVEVYSIDEAFMDLTGVSHAVDLLTFGQQVKAKVDKWTGITIGVGIAPTKTLAKLANHAAKKYPATGGVVDLMSPDRQKRLLALVDVGDVWGVGRRISTRLKEQGIHTALDLARANPKAIRSEYSVVLERTVRELNGTSCLELETVRPTKQQIVCSRSFGHKVTDKQELREAVAKYTTRAAEKLRGEQRLCRVVTVFIRTSPFIPGEPQCSKALSAELPNPTDDTRDLLEVTNVIFQQIYRAGFRYAKAGVMLADFYEQGTFQEDLFRPSTNRTQSKALMSVVDKINHSGLGNVFFASQGTSPTWSMKREHLSPAYTTRWGDLRGVL</sequence>
<dbReference type="EMBL" id="JAGSSV010000038">
    <property type="protein sequence ID" value="MBR7890241.1"/>
    <property type="molecule type" value="Genomic_DNA"/>
</dbReference>
<protein>
    <submittedName>
        <fullName evidence="7">Translesion error-prone DNA polymerase V subunit UmuC</fullName>
        <ecNumber evidence="7">2.7.7.7</ecNumber>
    </submittedName>
</protein>
<dbReference type="Gene3D" id="3.40.1170.60">
    <property type="match status" value="1"/>
</dbReference>
<dbReference type="SUPFAM" id="SSF56672">
    <property type="entry name" value="DNA/RNA polymerases"/>
    <property type="match status" value="1"/>
</dbReference>
<dbReference type="InterPro" id="IPR043502">
    <property type="entry name" value="DNA/RNA_pol_sf"/>
</dbReference>
<gene>
    <name evidence="7" type="primary">umuC</name>
    <name evidence="7" type="ORF">J9B83_15155</name>
</gene>
<evidence type="ECO:0000256" key="2">
    <source>
        <dbReference type="ARBA" id="ARBA00022763"/>
    </source>
</evidence>
<keyword evidence="3" id="KW-0741">SOS mutagenesis</keyword>
<feature type="domain" description="UmuC" evidence="6">
    <location>
        <begin position="5"/>
        <end position="190"/>
    </location>
</feature>
<evidence type="ECO:0000256" key="4">
    <source>
        <dbReference type="ARBA" id="ARBA00023204"/>
    </source>
</evidence>
<evidence type="ECO:0000313" key="8">
    <source>
        <dbReference type="Proteomes" id="UP000679722"/>
    </source>
</evidence>
<dbReference type="InterPro" id="IPR001126">
    <property type="entry name" value="UmuC"/>
</dbReference>
<dbReference type="GO" id="GO:0003887">
    <property type="term" value="F:DNA-directed DNA polymerase activity"/>
    <property type="evidence" value="ECO:0007669"/>
    <property type="project" value="UniProtKB-EC"/>
</dbReference>
<accession>A0ABS5HF16</accession>
<comment type="caution">
    <text evidence="7">The sequence shown here is derived from an EMBL/GenBank/DDBJ whole genome shotgun (WGS) entry which is preliminary data.</text>
</comment>
<keyword evidence="7" id="KW-0548">Nucleotidyltransferase</keyword>
<comment type="similarity">
    <text evidence="1">Belongs to the DNA polymerase type-Y family.</text>
</comment>
<dbReference type="PROSITE" id="PS50173">
    <property type="entry name" value="UMUC"/>
    <property type="match status" value="1"/>
</dbReference>
<dbReference type="Pfam" id="PF11799">
    <property type="entry name" value="IMS_C"/>
    <property type="match status" value="1"/>
</dbReference>
<dbReference type="RefSeq" id="WP_211537652.1">
    <property type="nucleotide sequence ID" value="NZ_JAGSSV010000038.1"/>
</dbReference>
<dbReference type="InterPro" id="IPR050116">
    <property type="entry name" value="DNA_polymerase-Y"/>
</dbReference>
<dbReference type="InterPro" id="IPR036775">
    <property type="entry name" value="DNA_pol_Y-fam_lit_finger_sf"/>
</dbReference>
<dbReference type="SUPFAM" id="SSF100879">
    <property type="entry name" value="Lesion bypass DNA polymerase (Y-family), little finger domain"/>
    <property type="match status" value="1"/>
</dbReference>
<dbReference type="InterPro" id="IPR025188">
    <property type="entry name" value="DUF4113"/>
</dbReference>
<name>A0ABS5HF16_9GAMM</name>
<reference evidence="7 8" key="1">
    <citation type="submission" date="2021-04" db="EMBL/GenBank/DDBJ databases">
        <authorList>
            <person name="Sun C."/>
        </authorList>
    </citation>
    <scope>NUCLEOTIDE SEQUENCE [LARGE SCALE GENOMIC DNA]</scope>
    <source>
        <strain evidence="7 8">A79</strain>
    </source>
</reference>
<proteinExistence type="inferred from homology"/>
<evidence type="ECO:0000256" key="3">
    <source>
        <dbReference type="ARBA" id="ARBA00023199"/>
    </source>
</evidence>
<keyword evidence="2" id="KW-0227">DNA damage</keyword>
<keyword evidence="5" id="KW-0742">SOS response</keyword>
<dbReference type="Gene3D" id="1.10.150.20">
    <property type="entry name" value="5' to 3' exonuclease, C-terminal subdomain"/>
    <property type="match status" value="1"/>
</dbReference>
<evidence type="ECO:0000259" key="6">
    <source>
        <dbReference type="PROSITE" id="PS50173"/>
    </source>
</evidence>
<dbReference type="InterPro" id="IPR043128">
    <property type="entry name" value="Rev_trsase/Diguanyl_cyclase"/>
</dbReference>
<dbReference type="CDD" id="cd01700">
    <property type="entry name" value="PolY_Pol_V_umuC"/>
    <property type="match status" value="1"/>
</dbReference>
<organism evidence="7 8">
    <name type="scientific">Marinomonas vulgaris</name>
    <dbReference type="NCBI Taxonomy" id="2823372"/>
    <lineage>
        <taxon>Bacteria</taxon>
        <taxon>Pseudomonadati</taxon>
        <taxon>Pseudomonadota</taxon>
        <taxon>Gammaproteobacteria</taxon>
        <taxon>Oceanospirillales</taxon>
        <taxon>Oceanospirillaceae</taxon>
        <taxon>Marinomonas</taxon>
    </lineage>
</organism>
<dbReference type="PANTHER" id="PTHR11076">
    <property type="entry name" value="DNA REPAIR POLYMERASE UMUC / TRANSFERASE FAMILY MEMBER"/>
    <property type="match status" value="1"/>
</dbReference>
<dbReference type="Proteomes" id="UP000679722">
    <property type="component" value="Unassembled WGS sequence"/>
</dbReference>
<evidence type="ECO:0000256" key="5">
    <source>
        <dbReference type="ARBA" id="ARBA00023236"/>
    </source>
</evidence>
<dbReference type="InterPro" id="IPR017961">
    <property type="entry name" value="DNA_pol_Y-fam_little_finger"/>
</dbReference>
<dbReference type="NCBIfam" id="NF002955">
    <property type="entry name" value="PRK03609.1"/>
    <property type="match status" value="1"/>
</dbReference>
<keyword evidence="4" id="KW-0234">DNA repair</keyword>
<dbReference type="EC" id="2.7.7.7" evidence="7"/>
<evidence type="ECO:0000256" key="1">
    <source>
        <dbReference type="ARBA" id="ARBA00010945"/>
    </source>
</evidence>
<keyword evidence="7" id="KW-0808">Transferase</keyword>
<dbReference type="Pfam" id="PF13438">
    <property type="entry name" value="DUF4113"/>
    <property type="match status" value="1"/>
</dbReference>
<evidence type="ECO:0000313" key="7">
    <source>
        <dbReference type="EMBL" id="MBR7890241.1"/>
    </source>
</evidence>
<dbReference type="Pfam" id="PF00817">
    <property type="entry name" value="IMS"/>
    <property type="match status" value="1"/>
</dbReference>
<dbReference type="Gene3D" id="3.30.1490.100">
    <property type="entry name" value="DNA polymerase, Y-family, little finger domain"/>
    <property type="match status" value="1"/>
</dbReference>